<evidence type="ECO:0000256" key="3">
    <source>
        <dbReference type="ARBA" id="ARBA00022692"/>
    </source>
</evidence>
<dbReference type="AlphaFoldDB" id="A0A250IAH5"/>
<evidence type="ECO:0000256" key="5">
    <source>
        <dbReference type="ARBA" id="ARBA00023136"/>
    </source>
</evidence>
<dbReference type="EMBL" id="CP022163">
    <property type="protein sequence ID" value="ATB28162.1"/>
    <property type="molecule type" value="Genomic_DNA"/>
</dbReference>
<dbReference type="Proteomes" id="UP000217289">
    <property type="component" value="Chromosome"/>
</dbReference>
<keyword evidence="9" id="KW-1185">Reference proteome</keyword>
<dbReference type="InterPro" id="IPR051258">
    <property type="entry name" value="Diverse_Substrate_Transporter"/>
</dbReference>
<dbReference type="GO" id="GO:0005886">
    <property type="term" value="C:plasma membrane"/>
    <property type="evidence" value="ECO:0007669"/>
    <property type="project" value="UniProtKB-SubCell"/>
</dbReference>
<keyword evidence="2" id="KW-1003">Cell membrane</keyword>
<keyword evidence="4 6" id="KW-1133">Transmembrane helix</keyword>
<feature type="transmembrane region" description="Helical" evidence="6">
    <location>
        <begin position="257"/>
        <end position="276"/>
    </location>
</feature>
<evidence type="ECO:0000256" key="4">
    <source>
        <dbReference type="ARBA" id="ARBA00022989"/>
    </source>
</evidence>
<feature type="transmembrane region" description="Helical" evidence="6">
    <location>
        <begin position="91"/>
        <end position="110"/>
    </location>
</feature>
<reference evidence="8 9" key="1">
    <citation type="submission" date="2017-06" db="EMBL/GenBank/DDBJ databases">
        <authorList>
            <person name="Kim H.J."/>
            <person name="Triplett B.A."/>
        </authorList>
    </citation>
    <scope>NUCLEOTIDE SEQUENCE [LARGE SCALE GENOMIC DNA]</scope>
    <source>
        <strain evidence="8 9">DSM 14713</strain>
    </source>
</reference>
<comment type="subcellular location">
    <subcellularLocation>
        <location evidence="1">Cell membrane</location>
        <topology evidence="1">Multi-pass membrane protein</topology>
    </subcellularLocation>
</comment>
<gene>
    <name evidence="8" type="ORF">MEBOL_001608</name>
</gene>
<sequence length="320" mass="34110">MPLGVYAILGVTMSATVPLESPVSPASERLQADGMMLLVTALWGGTFVMVKDALGHGDPFSFLALRFCLGAMTLTAMARRRMLSRRTLLRGGLLGVFLFLGFAFQTWGLVSTPPSRSAFITGLYVVLVPLLGWALFRRRPPFTLWLGAGMALMGLYTLSGADLGMGLTSGDGLTLGGALAYAFHILFTERLAPKKDVVALVAVQLWMVSLLSALCLPFTGARVEWTPSFVGAVLFCGLVASALALSMQAWAQARTTAVRVALICCLEPVLAGLYSVALGYETLGEREWVGGGLIVLGVVVAEVSGQLWARLRPSRVPQPE</sequence>
<dbReference type="SUPFAM" id="SSF103481">
    <property type="entry name" value="Multidrug resistance efflux transporter EmrE"/>
    <property type="match status" value="2"/>
</dbReference>
<protein>
    <recommendedName>
        <fullName evidence="7">EamA domain-containing protein</fullName>
    </recommendedName>
</protein>
<feature type="transmembrane region" description="Helical" evidence="6">
    <location>
        <begin position="198"/>
        <end position="219"/>
    </location>
</feature>
<dbReference type="PANTHER" id="PTHR42920:SF5">
    <property type="entry name" value="EAMA DOMAIN-CONTAINING PROTEIN"/>
    <property type="match status" value="1"/>
</dbReference>
<feature type="transmembrane region" description="Helical" evidence="6">
    <location>
        <begin position="142"/>
        <end position="159"/>
    </location>
</feature>
<evidence type="ECO:0000256" key="1">
    <source>
        <dbReference type="ARBA" id="ARBA00004651"/>
    </source>
</evidence>
<keyword evidence="3 6" id="KW-0812">Transmembrane</keyword>
<feature type="domain" description="EamA" evidence="7">
    <location>
        <begin position="34"/>
        <end position="159"/>
    </location>
</feature>
<dbReference type="InterPro" id="IPR037185">
    <property type="entry name" value="EmrE-like"/>
</dbReference>
<dbReference type="InterPro" id="IPR000620">
    <property type="entry name" value="EamA_dom"/>
</dbReference>
<evidence type="ECO:0000313" key="8">
    <source>
        <dbReference type="EMBL" id="ATB28162.1"/>
    </source>
</evidence>
<dbReference type="Pfam" id="PF00892">
    <property type="entry name" value="EamA"/>
    <property type="match status" value="2"/>
</dbReference>
<keyword evidence="5 6" id="KW-0472">Membrane</keyword>
<feature type="domain" description="EamA" evidence="7">
    <location>
        <begin position="169"/>
        <end position="300"/>
    </location>
</feature>
<feature type="transmembrane region" description="Helical" evidence="6">
    <location>
        <begin position="165"/>
        <end position="186"/>
    </location>
</feature>
<proteinExistence type="predicted"/>
<evidence type="ECO:0000259" key="7">
    <source>
        <dbReference type="Pfam" id="PF00892"/>
    </source>
</evidence>
<evidence type="ECO:0000256" key="6">
    <source>
        <dbReference type="SAM" id="Phobius"/>
    </source>
</evidence>
<evidence type="ECO:0000256" key="2">
    <source>
        <dbReference type="ARBA" id="ARBA00022475"/>
    </source>
</evidence>
<organism evidence="8 9">
    <name type="scientific">Melittangium boletus DSM 14713</name>
    <dbReference type="NCBI Taxonomy" id="1294270"/>
    <lineage>
        <taxon>Bacteria</taxon>
        <taxon>Pseudomonadati</taxon>
        <taxon>Myxococcota</taxon>
        <taxon>Myxococcia</taxon>
        <taxon>Myxococcales</taxon>
        <taxon>Cystobacterineae</taxon>
        <taxon>Archangiaceae</taxon>
        <taxon>Melittangium</taxon>
    </lineage>
</organism>
<dbReference type="KEGG" id="mbd:MEBOL_001608"/>
<feature type="transmembrane region" description="Helical" evidence="6">
    <location>
        <begin position="288"/>
        <end position="309"/>
    </location>
</feature>
<accession>A0A250IAH5</accession>
<evidence type="ECO:0000313" key="9">
    <source>
        <dbReference type="Proteomes" id="UP000217289"/>
    </source>
</evidence>
<dbReference type="PANTHER" id="PTHR42920">
    <property type="entry name" value="OS03G0707200 PROTEIN-RELATED"/>
    <property type="match status" value="1"/>
</dbReference>
<feature type="transmembrane region" description="Helical" evidence="6">
    <location>
        <begin position="116"/>
        <end position="135"/>
    </location>
</feature>
<feature type="transmembrane region" description="Helical" evidence="6">
    <location>
        <begin position="225"/>
        <end position="245"/>
    </location>
</feature>
<dbReference type="OrthoDB" id="9804865at2"/>
<name>A0A250IAH5_9BACT</name>